<dbReference type="InterPro" id="IPR013736">
    <property type="entry name" value="Xaa-Pro_dipept_C"/>
</dbReference>
<dbReference type="InterPro" id="IPR000383">
    <property type="entry name" value="Xaa-Pro-like_dom"/>
</dbReference>
<feature type="domain" description="Xaa-Pro dipeptidyl-peptidase C-terminal" evidence="4">
    <location>
        <begin position="366"/>
        <end position="587"/>
    </location>
</feature>
<keyword evidence="5" id="KW-0547">Nucleotide-binding</keyword>
<keyword evidence="5" id="KW-0067">ATP-binding</keyword>
<dbReference type="PROSITE" id="PS51257">
    <property type="entry name" value="PROKAR_LIPOPROTEIN"/>
    <property type="match status" value="1"/>
</dbReference>
<feature type="signal peptide" evidence="3">
    <location>
        <begin position="1"/>
        <end position="33"/>
    </location>
</feature>
<dbReference type="Gene3D" id="3.40.50.1820">
    <property type="entry name" value="alpha/beta hydrolase"/>
    <property type="match status" value="2"/>
</dbReference>
<protein>
    <submittedName>
        <fullName evidence="5">ABC transporter ATP-binding protein</fullName>
    </submittedName>
</protein>
<evidence type="ECO:0000259" key="4">
    <source>
        <dbReference type="SMART" id="SM00939"/>
    </source>
</evidence>
<comment type="similarity">
    <text evidence="1">Belongs to the AB hydrolase superfamily.</text>
</comment>
<evidence type="ECO:0000313" key="6">
    <source>
        <dbReference type="Proteomes" id="UP000240739"/>
    </source>
</evidence>
<comment type="caution">
    <text evidence="5">The sequence shown here is derived from an EMBL/GenBank/DDBJ whole genome shotgun (WGS) entry which is preliminary data.</text>
</comment>
<feature type="chain" id="PRO_5015705014" evidence="3">
    <location>
        <begin position="34"/>
        <end position="688"/>
    </location>
</feature>
<dbReference type="SUPFAM" id="SSF49785">
    <property type="entry name" value="Galactose-binding domain-like"/>
    <property type="match status" value="1"/>
</dbReference>
<sequence>MRTPWSRPAPRRAALSLLSAALVAACAPAPACAQDEPFTVKTLRFDTRVGPQRDQRCEVVGDLYVPRSATAATPAPAILTTNGFGGSKDDQAPAARAFARRGYVVLSYSGLGFGGSRCRITLDDPDFDGRAGQQLITFLGGGSAATDGTRIDVVRRDTRGSDGRPHEHDPRVGMIGGSYGGQVQFAVAGVDPRLDTIVPQITWNDLSYALAPNNTSLTEGVSAATPGVHKTLWTTLFFSVGLLRGVEYALDDPARLLPCPNFADQACRAKLEMDATGHPSPATVAFARHASVATYLDRVRIPTFLQQGQADTLFNLQESLATYRGLRARGVPVRLFWHRWGHSGGAAPGEIDPAEPERGYETRQSLAWFEHYLKDRGPRPPQDFQFFRDWVDYEGDAGAAYAAAPAYPVGATRTLRLSGTDALVPDGEPVRAGAAAFTTTVASLPTSFTELSALTQSPPVRDLDGTFAAWSTAPLPDDVTSVGVPRLTVRVQAPRSADPAFMPVLFAKLYDVAPDGTVELTHRLISPVRIADPSQPVEIELPGVVHRYRRGHTIRLVLAGGDAAYRGGTVPMAVRVLTDATTPGTLVLPVEGDRGLPTGLEAERAAARTCTSRRTVTFRVPLRRGERITRVETTVDGRRRAVRRGRSLRATVVLAGLPRGTVRVRVRLRTSRDRTITRTGTYRLCARR</sequence>
<name>A0A2T4UFH9_9ACTN</name>
<dbReference type="RefSeq" id="WP_107570264.1">
    <property type="nucleotide sequence ID" value="NZ_PYYB01000002.1"/>
</dbReference>
<dbReference type="SUPFAM" id="SSF53474">
    <property type="entry name" value="alpha/beta-Hydrolases"/>
    <property type="match status" value="1"/>
</dbReference>
<dbReference type="Pfam" id="PF02129">
    <property type="entry name" value="Peptidase_S15"/>
    <property type="match status" value="1"/>
</dbReference>
<proteinExistence type="inferred from homology"/>
<evidence type="ECO:0000256" key="2">
    <source>
        <dbReference type="ARBA" id="ARBA00022801"/>
    </source>
</evidence>
<keyword evidence="6" id="KW-1185">Reference proteome</keyword>
<dbReference type="SMART" id="SM00939">
    <property type="entry name" value="PepX_C"/>
    <property type="match status" value="1"/>
</dbReference>
<dbReference type="PANTHER" id="PTHR22946">
    <property type="entry name" value="DIENELACTONE HYDROLASE DOMAIN-CONTAINING PROTEIN-RELATED"/>
    <property type="match status" value="1"/>
</dbReference>
<dbReference type="OrthoDB" id="9804819at2"/>
<dbReference type="AlphaFoldDB" id="A0A2T4UFH9"/>
<accession>A0A2T4UFH9</accession>
<evidence type="ECO:0000313" key="5">
    <source>
        <dbReference type="EMBL" id="PTL56545.1"/>
    </source>
</evidence>
<organism evidence="5 6">
    <name type="scientific">Paraconexibacter algicola</name>
    <dbReference type="NCBI Taxonomy" id="2133960"/>
    <lineage>
        <taxon>Bacteria</taxon>
        <taxon>Bacillati</taxon>
        <taxon>Actinomycetota</taxon>
        <taxon>Thermoleophilia</taxon>
        <taxon>Solirubrobacterales</taxon>
        <taxon>Paraconexibacteraceae</taxon>
        <taxon>Paraconexibacter</taxon>
    </lineage>
</organism>
<dbReference type="Proteomes" id="UP000240739">
    <property type="component" value="Unassembled WGS sequence"/>
</dbReference>
<reference evidence="5 6" key="1">
    <citation type="submission" date="2018-03" db="EMBL/GenBank/DDBJ databases">
        <title>Aquarubrobacter algicola gen. nov., sp. nov., a novel actinobacterium isolated from shallow eutrophic lake during the end of cyanobacterial harmful algal blooms.</title>
        <authorList>
            <person name="Chun S.J."/>
        </authorList>
    </citation>
    <scope>NUCLEOTIDE SEQUENCE [LARGE SCALE GENOMIC DNA]</scope>
    <source>
        <strain evidence="5 6">Seoho-28</strain>
    </source>
</reference>
<evidence type="ECO:0000256" key="3">
    <source>
        <dbReference type="SAM" id="SignalP"/>
    </source>
</evidence>
<dbReference type="GO" id="GO:0008239">
    <property type="term" value="F:dipeptidyl-peptidase activity"/>
    <property type="evidence" value="ECO:0007669"/>
    <property type="project" value="InterPro"/>
</dbReference>
<dbReference type="GO" id="GO:0005524">
    <property type="term" value="F:ATP binding"/>
    <property type="evidence" value="ECO:0007669"/>
    <property type="project" value="UniProtKB-KW"/>
</dbReference>
<dbReference type="Gene3D" id="2.60.120.260">
    <property type="entry name" value="Galactose-binding domain-like"/>
    <property type="match status" value="1"/>
</dbReference>
<evidence type="ECO:0000256" key="1">
    <source>
        <dbReference type="ARBA" id="ARBA00008645"/>
    </source>
</evidence>
<dbReference type="InterPro" id="IPR050261">
    <property type="entry name" value="FrsA_esterase"/>
</dbReference>
<gene>
    <name evidence="5" type="ORF">C7Y72_16480</name>
</gene>
<dbReference type="EMBL" id="PYYB01000002">
    <property type="protein sequence ID" value="PTL56545.1"/>
    <property type="molecule type" value="Genomic_DNA"/>
</dbReference>
<keyword evidence="3" id="KW-0732">Signal</keyword>
<keyword evidence="2" id="KW-0378">Hydrolase</keyword>
<dbReference type="InterPro" id="IPR008979">
    <property type="entry name" value="Galactose-bd-like_sf"/>
</dbReference>
<dbReference type="Pfam" id="PF08530">
    <property type="entry name" value="PepX_C"/>
    <property type="match status" value="1"/>
</dbReference>
<dbReference type="InterPro" id="IPR029058">
    <property type="entry name" value="AB_hydrolase_fold"/>
</dbReference>